<comment type="caution">
    <text evidence="6">The sequence shown here is derived from an EMBL/GenBank/DDBJ whole genome shotgun (WGS) entry which is preliminary data.</text>
</comment>
<accession>A0A4Q4Z5S3</accession>
<organism evidence="6 7">
    <name type="scientific">Nocardioides guangzhouensis</name>
    <dbReference type="NCBI Taxonomy" id="2497878"/>
    <lineage>
        <taxon>Bacteria</taxon>
        <taxon>Bacillati</taxon>
        <taxon>Actinomycetota</taxon>
        <taxon>Actinomycetes</taxon>
        <taxon>Propionibacteriales</taxon>
        <taxon>Nocardioidaceae</taxon>
        <taxon>Nocardioides</taxon>
    </lineage>
</organism>
<keyword evidence="7" id="KW-1185">Reference proteome</keyword>
<dbReference type="GO" id="GO:0005886">
    <property type="term" value="C:plasma membrane"/>
    <property type="evidence" value="ECO:0007669"/>
    <property type="project" value="UniProtKB-ARBA"/>
</dbReference>
<evidence type="ECO:0000256" key="5">
    <source>
        <dbReference type="SAM" id="Phobius"/>
    </source>
</evidence>
<evidence type="ECO:0000256" key="4">
    <source>
        <dbReference type="ARBA" id="ARBA00023136"/>
    </source>
</evidence>
<keyword evidence="3 5" id="KW-1133">Transmembrane helix</keyword>
<sequence length="376" mass="39653">MRPQHLITHPRALHPGAWWLWALGLAAAASRTLNPVPLALIIAVTWFVVSARKSTSPWAASYGLFFRLSLIVIAVHLVFQVLFSGHAQGLTVLFTLPEIALPEAAGIKIGGEVTLEALLSAFYVSLQLATIFCCIGAANALGSARQLLRYVPAALYEIGIACVIALTFAPQLVVDAKRVREAARLRGGDIGRFRRFGRLAMPIVEGALERSVDLAAAMDSRGYGRTTVADPRARRVTSALVVAGMLGVCLGLYGLLGGEAGSWIGLPALVVGLGLVAVALVLGGRRTGRTRYRPDPWALPEWLVVASGATAAVMTFWQVRVDATTLVLASPLDVPPVPPLACLGILVALLPAVLAPPLPLPTHEGLPGPVPEEVAV</sequence>
<reference evidence="6 7" key="1">
    <citation type="submission" date="2019-01" db="EMBL/GenBank/DDBJ databases">
        <title>Nocardioides guangzhouensis sp. nov., an actinobacterium isolated from soil.</title>
        <authorList>
            <person name="Fu Y."/>
            <person name="Cai Y."/>
            <person name="Lin Z."/>
            <person name="Chen P."/>
        </authorList>
    </citation>
    <scope>NUCLEOTIDE SEQUENCE [LARGE SCALE GENOMIC DNA]</scope>
    <source>
        <strain evidence="6 7">130</strain>
    </source>
</reference>
<feature type="transmembrane region" description="Helical" evidence="5">
    <location>
        <begin position="296"/>
        <end position="317"/>
    </location>
</feature>
<dbReference type="AlphaFoldDB" id="A0A4Q4Z5S3"/>
<name>A0A4Q4Z5S3_9ACTN</name>
<keyword evidence="2 5" id="KW-0812">Transmembrane</keyword>
<keyword evidence="4 5" id="KW-0472">Membrane</keyword>
<evidence type="ECO:0000313" key="6">
    <source>
        <dbReference type="EMBL" id="RYP83117.1"/>
    </source>
</evidence>
<dbReference type="OrthoDB" id="5187293at2"/>
<protein>
    <submittedName>
        <fullName evidence="6">Energy-coupling factor transporter transmembrane protein EcfT</fullName>
    </submittedName>
</protein>
<feature type="transmembrane region" description="Helical" evidence="5">
    <location>
        <begin position="236"/>
        <end position="256"/>
    </location>
</feature>
<dbReference type="EMBL" id="SDKM01000037">
    <property type="protein sequence ID" value="RYP83117.1"/>
    <property type="molecule type" value="Genomic_DNA"/>
</dbReference>
<evidence type="ECO:0000256" key="3">
    <source>
        <dbReference type="ARBA" id="ARBA00022989"/>
    </source>
</evidence>
<comment type="subcellular location">
    <subcellularLocation>
        <location evidence="1">Membrane</location>
        <topology evidence="1">Multi-pass membrane protein</topology>
    </subcellularLocation>
</comment>
<dbReference type="PANTHER" id="PTHR33514:SF15">
    <property type="entry name" value="COBALT TRANSPORT PROTEIN"/>
    <property type="match status" value="1"/>
</dbReference>
<feature type="transmembrane region" description="Helical" evidence="5">
    <location>
        <begin position="121"/>
        <end position="141"/>
    </location>
</feature>
<feature type="transmembrane region" description="Helical" evidence="5">
    <location>
        <begin position="35"/>
        <end position="52"/>
    </location>
</feature>
<evidence type="ECO:0000256" key="1">
    <source>
        <dbReference type="ARBA" id="ARBA00004141"/>
    </source>
</evidence>
<dbReference type="CDD" id="cd16914">
    <property type="entry name" value="EcfT"/>
    <property type="match status" value="1"/>
</dbReference>
<dbReference type="Pfam" id="PF02361">
    <property type="entry name" value="CbiQ"/>
    <property type="match status" value="1"/>
</dbReference>
<dbReference type="RefSeq" id="WP_134719982.1">
    <property type="nucleotide sequence ID" value="NZ_SDKM01000037.1"/>
</dbReference>
<dbReference type="Proteomes" id="UP000295198">
    <property type="component" value="Unassembled WGS sequence"/>
</dbReference>
<gene>
    <name evidence="6" type="ORF">EKO23_19950</name>
</gene>
<feature type="transmembrane region" description="Helical" evidence="5">
    <location>
        <begin position="337"/>
        <end position="355"/>
    </location>
</feature>
<proteinExistence type="predicted"/>
<dbReference type="PANTHER" id="PTHR33514">
    <property type="entry name" value="PROTEIN ABCI12, CHLOROPLASTIC"/>
    <property type="match status" value="1"/>
</dbReference>
<evidence type="ECO:0000313" key="7">
    <source>
        <dbReference type="Proteomes" id="UP000295198"/>
    </source>
</evidence>
<feature type="transmembrane region" description="Helical" evidence="5">
    <location>
        <begin position="64"/>
        <end position="83"/>
    </location>
</feature>
<dbReference type="InterPro" id="IPR003339">
    <property type="entry name" value="ABC/ECF_trnsptr_transmembrane"/>
</dbReference>
<evidence type="ECO:0000256" key="2">
    <source>
        <dbReference type="ARBA" id="ARBA00022692"/>
    </source>
</evidence>
<feature type="transmembrane region" description="Helical" evidence="5">
    <location>
        <begin position="262"/>
        <end position="284"/>
    </location>
</feature>